<dbReference type="EMBL" id="CP043450">
    <property type="protein sequence ID" value="QEM10728.1"/>
    <property type="molecule type" value="Genomic_DNA"/>
</dbReference>
<keyword evidence="1" id="KW-0812">Transmembrane</keyword>
<gene>
    <name evidence="2" type="ORF">DEO27_012070</name>
</gene>
<feature type="transmembrane region" description="Helical" evidence="1">
    <location>
        <begin position="12"/>
        <end position="30"/>
    </location>
</feature>
<dbReference type="KEGG" id="mrub:DEO27_012070"/>
<dbReference type="AlphaFoldDB" id="A0A5C1I0H5"/>
<accession>A0A5C1I0H5</accession>
<dbReference type="Proteomes" id="UP000251402">
    <property type="component" value="Chromosome"/>
</dbReference>
<sequence>MIKQMNWGKGIIAGMAAFMLFILSMCIYMFNAPADDYDHQYYEKGLSFNKDHDREEQVSKDHAEPAISQSADRLMITFSEPITGKVSFMRPSDKALDRSFELDSKDDKLFEIELKDVAKGPWQLTFEWESGKKSYLYHKEVYIKK</sequence>
<evidence type="ECO:0000313" key="3">
    <source>
        <dbReference type="Proteomes" id="UP000251402"/>
    </source>
</evidence>
<keyword evidence="1" id="KW-0472">Membrane</keyword>
<name>A0A5C1I0H5_9SPHI</name>
<evidence type="ECO:0008006" key="4">
    <source>
        <dbReference type="Google" id="ProtNLM"/>
    </source>
</evidence>
<dbReference type="InterPro" id="IPR008620">
    <property type="entry name" value="FixH"/>
</dbReference>
<evidence type="ECO:0000313" key="2">
    <source>
        <dbReference type="EMBL" id="QEM10728.1"/>
    </source>
</evidence>
<dbReference type="Pfam" id="PF05751">
    <property type="entry name" value="FixH"/>
    <property type="match status" value="1"/>
</dbReference>
<keyword evidence="3" id="KW-1185">Reference proteome</keyword>
<protein>
    <recommendedName>
        <fullName evidence="4">Nitrogen fixation protein FixH</fullName>
    </recommendedName>
</protein>
<proteinExistence type="predicted"/>
<evidence type="ECO:0000256" key="1">
    <source>
        <dbReference type="SAM" id="Phobius"/>
    </source>
</evidence>
<dbReference type="OrthoDB" id="1493774at2"/>
<keyword evidence="1" id="KW-1133">Transmembrane helix</keyword>
<organism evidence="2 3">
    <name type="scientific">Mucilaginibacter rubeus</name>
    <dbReference type="NCBI Taxonomy" id="2027860"/>
    <lineage>
        <taxon>Bacteria</taxon>
        <taxon>Pseudomonadati</taxon>
        <taxon>Bacteroidota</taxon>
        <taxon>Sphingobacteriia</taxon>
        <taxon>Sphingobacteriales</taxon>
        <taxon>Sphingobacteriaceae</taxon>
        <taxon>Mucilaginibacter</taxon>
    </lineage>
</organism>
<reference evidence="2" key="1">
    <citation type="submission" date="2019-08" db="EMBL/GenBank/DDBJ databases">
        <title>Comparative genome analysis confer to the adaptation heavy metal polluted environment.</title>
        <authorList>
            <person name="Li Y."/>
        </authorList>
    </citation>
    <scope>NUCLEOTIDE SEQUENCE [LARGE SCALE GENOMIC DNA]</scope>
    <source>
        <strain evidence="2">P1</strain>
    </source>
</reference>